<feature type="region of interest" description="Disordered" evidence="1">
    <location>
        <begin position="1"/>
        <end position="90"/>
    </location>
</feature>
<evidence type="ECO:0000256" key="1">
    <source>
        <dbReference type="SAM" id="MobiDB-lite"/>
    </source>
</evidence>
<protein>
    <submittedName>
        <fullName evidence="2">Uncharacterized protein</fullName>
    </submittedName>
</protein>
<sequence length="149" mass="16927">MLSPQPSLTRPAGRYGDLDPHEVAEPELEPEPKSPAIRTASPTRPKPSPVAAREAMLNRRSSEGGTRKPKRASRAVRAPPVTRGKRTRKKTFHGWRLAWWTRSRTRRLRLPCSAETETEIEKAGKTERLPPSPKKFDRLELPSPNREPR</sequence>
<gene>
    <name evidence="2" type="ORF">RF55_26407</name>
</gene>
<dbReference type="Proteomes" id="UP000036403">
    <property type="component" value="Unassembled WGS sequence"/>
</dbReference>
<keyword evidence="3" id="KW-1185">Reference proteome</keyword>
<evidence type="ECO:0000313" key="2">
    <source>
        <dbReference type="EMBL" id="KMQ81410.1"/>
    </source>
</evidence>
<dbReference type="PaxDb" id="67767-A0A0J7ML90"/>
<feature type="region of interest" description="Disordered" evidence="1">
    <location>
        <begin position="114"/>
        <end position="149"/>
    </location>
</feature>
<feature type="compositionally biased region" description="Basic and acidic residues" evidence="1">
    <location>
        <begin position="119"/>
        <end position="149"/>
    </location>
</feature>
<comment type="caution">
    <text evidence="2">The sequence shown here is derived from an EMBL/GenBank/DDBJ whole genome shotgun (WGS) entry which is preliminary data.</text>
</comment>
<evidence type="ECO:0000313" key="3">
    <source>
        <dbReference type="Proteomes" id="UP000036403"/>
    </source>
</evidence>
<dbReference type="AlphaFoldDB" id="A0A0J7ML90"/>
<feature type="non-terminal residue" evidence="2">
    <location>
        <position position="149"/>
    </location>
</feature>
<name>A0A0J7ML90_LASNI</name>
<accession>A0A0J7ML90</accession>
<feature type="compositionally biased region" description="Basic and acidic residues" evidence="1">
    <location>
        <begin position="56"/>
        <end position="66"/>
    </location>
</feature>
<proteinExistence type="predicted"/>
<dbReference type="EMBL" id="LBMM01035740">
    <property type="protein sequence ID" value="KMQ81410.1"/>
    <property type="molecule type" value="Genomic_DNA"/>
</dbReference>
<reference evidence="2 3" key="1">
    <citation type="submission" date="2015-04" db="EMBL/GenBank/DDBJ databases">
        <title>Lasius niger genome sequencing.</title>
        <authorList>
            <person name="Konorov E.A."/>
            <person name="Nikitin M.A."/>
            <person name="Kirill M.V."/>
            <person name="Chang P."/>
        </authorList>
    </citation>
    <scope>NUCLEOTIDE SEQUENCE [LARGE SCALE GENOMIC DNA]</scope>
    <source>
        <tissue evidence="2">Whole</tissue>
    </source>
</reference>
<organism evidence="2 3">
    <name type="scientific">Lasius niger</name>
    <name type="common">Black garden ant</name>
    <dbReference type="NCBI Taxonomy" id="67767"/>
    <lineage>
        <taxon>Eukaryota</taxon>
        <taxon>Metazoa</taxon>
        <taxon>Ecdysozoa</taxon>
        <taxon>Arthropoda</taxon>
        <taxon>Hexapoda</taxon>
        <taxon>Insecta</taxon>
        <taxon>Pterygota</taxon>
        <taxon>Neoptera</taxon>
        <taxon>Endopterygota</taxon>
        <taxon>Hymenoptera</taxon>
        <taxon>Apocrita</taxon>
        <taxon>Aculeata</taxon>
        <taxon>Formicoidea</taxon>
        <taxon>Formicidae</taxon>
        <taxon>Formicinae</taxon>
        <taxon>Lasius</taxon>
        <taxon>Lasius</taxon>
    </lineage>
</organism>